<evidence type="ECO:0000256" key="5">
    <source>
        <dbReference type="ARBA" id="ARBA00022842"/>
    </source>
</evidence>
<proteinExistence type="inferred from homology"/>
<keyword evidence="5" id="KW-0460">Magnesium</keyword>
<comment type="catalytic activity">
    <reaction evidence="9">
        <text>DNA(n) + a 2'-deoxyribonucleoside 5'-triphosphate = DNA(n+1) + diphosphate</text>
        <dbReference type="Rhea" id="RHEA:22508"/>
        <dbReference type="Rhea" id="RHEA-COMP:17339"/>
        <dbReference type="Rhea" id="RHEA-COMP:17340"/>
        <dbReference type="ChEBI" id="CHEBI:33019"/>
        <dbReference type="ChEBI" id="CHEBI:61560"/>
        <dbReference type="ChEBI" id="CHEBI:173112"/>
        <dbReference type="EC" id="2.7.7.49"/>
    </reaction>
</comment>
<dbReference type="SUPFAM" id="SSF56672">
    <property type="entry name" value="DNA/RNA polymerases"/>
    <property type="match status" value="1"/>
</dbReference>
<dbReference type="NCBIfam" id="TIGR04416">
    <property type="entry name" value="group_II_RT_mat"/>
    <property type="match status" value="1"/>
</dbReference>
<evidence type="ECO:0000256" key="9">
    <source>
        <dbReference type="ARBA" id="ARBA00048173"/>
    </source>
</evidence>
<dbReference type="Pfam" id="PF00078">
    <property type="entry name" value="RVT_1"/>
    <property type="match status" value="1"/>
</dbReference>
<keyword evidence="3" id="KW-0548">Nucleotidyltransferase</keyword>
<dbReference type="CDD" id="cd01651">
    <property type="entry name" value="RT_G2_intron"/>
    <property type="match status" value="1"/>
</dbReference>
<dbReference type="InterPro" id="IPR000123">
    <property type="entry name" value="Reverse_transcriptase_msDNA"/>
</dbReference>
<dbReference type="InterPro" id="IPR030931">
    <property type="entry name" value="Group_II_RT_mat"/>
</dbReference>
<dbReference type="Proteomes" id="UP000186400">
    <property type="component" value="Unassembled WGS sequence"/>
</dbReference>
<keyword evidence="7" id="KW-0051">Antiviral defense</keyword>
<comment type="similarity">
    <text evidence="8">Belongs to the bacterial reverse transcriptase family.</text>
</comment>
<evidence type="ECO:0000256" key="7">
    <source>
        <dbReference type="ARBA" id="ARBA00023118"/>
    </source>
</evidence>
<dbReference type="PANTHER" id="PTHR34047:SF3">
    <property type="entry name" value="BLR2052 PROTEIN"/>
    <property type="match status" value="1"/>
</dbReference>
<feature type="domain" description="Reverse transcriptase" evidence="10">
    <location>
        <begin position="49"/>
        <end position="288"/>
    </location>
</feature>
<dbReference type="EMBL" id="FTMS01000016">
    <property type="protein sequence ID" value="SIQ82203.1"/>
    <property type="molecule type" value="Genomic_DNA"/>
</dbReference>
<evidence type="ECO:0000259" key="10">
    <source>
        <dbReference type="PROSITE" id="PS50878"/>
    </source>
</evidence>
<keyword evidence="6 11" id="KW-0695">RNA-directed DNA polymerase</keyword>
<protein>
    <recommendedName>
        <fullName evidence="1">RNA-directed DNA polymerase</fullName>
        <ecNumber evidence="1">2.7.7.49</ecNumber>
    </recommendedName>
</protein>
<dbReference type="EC" id="2.7.7.49" evidence="1"/>
<organism evidence="11 12">
    <name type="scientific">Alkalispirochaeta americana</name>
    <dbReference type="NCBI Taxonomy" id="159291"/>
    <lineage>
        <taxon>Bacteria</taxon>
        <taxon>Pseudomonadati</taxon>
        <taxon>Spirochaetota</taxon>
        <taxon>Spirochaetia</taxon>
        <taxon>Spirochaetales</taxon>
        <taxon>Spirochaetaceae</taxon>
        <taxon>Alkalispirochaeta</taxon>
    </lineage>
</organism>
<evidence type="ECO:0000313" key="11">
    <source>
        <dbReference type="EMBL" id="SIQ82203.1"/>
    </source>
</evidence>
<dbReference type="Pfam" id="PF08388">
    <property type="entry name" value="GIIM"/>
    <property type="match status" value="1"/>
</dbReference>
<dbReference type="GO" id="GO:0051607">
    <property type="term" value="P:defense response to virus"/>
    <property type="evidence" value="ECO:0007669"/>
    <property type="project" value="UniProtKB-KW"/>
</dbReference>
<evidence type="ECO:0000256" key="8">
    <source>
        <dbReference type="ARBA" id="ARBA00034120"/>
    </source>
</evidence>
<dbReference type="GO" id="GO:0046872">
    <property type="term" value="F:metal ion binding"/>
    <property type="evidence" value="ECO:0007669"/>
    <property type="project" value="UniProtKB-KW"/>
</dbReference>
<dbReference type="InterPro" id="IPR013597">
    <property type="entry name" value="Mat_intron_G2"/>
</dbReference>
<evidence type="ECO:0000256" key="1">
    <source>
        <dbReference type="ARBA" id="ARBA00012493"/>
    </source>
</evidence>
<dbReference type="STRING" id="159291.SAMN05920897_1163"/>
<dbReference type="PANTHER" id="PTHR34047">
    <property type="entry name" value="NUCLEAR INTRON MATURASE 1, MITOCHONDRIAL-RELATED"/>
    <property type="match status" value="1"/>
</dbReference>
<dbReference type="RefSeq" id="WP_076489490.1">
    <property type="nucleotide sequence ID" value="NZ_FTMS01000016.1"/>
</dbReference>
<gene>
    <name evidence="11" type="ORF">SAMN05920897_1163</name>
</gene>
<dbReference type="PRINTS" id="PR00866">
    <property type="entry name" value="RNADNAPOLMS"/>
</dbReference>
<keyword evidence="4" id="KW-0479">Metal-binding</keyword>
<dbReference type="InterPro" id="IPR043502">
    <property type="entry name" value="DNA/RNA_pol_sf"/>
</dbReference>
<evidence type="ECO:0000313" key="12">
    <source>
        <dbReference type="Proteomes" id="UP000186400"/>
    </source>
</evidence>
<name>A0A1N6VWF5_9SPIO</name>
<dbReference type="GO" id="GO:0003964">
    <property type="term" value="F:RNA-directed DNA polymerase activity"/>
    <property type="evidence" value="ECO:0007669"/>
    <property type="project" value="UniProtKB-KW"/>
</dbReference>
<evidence type="ECO:0000256" key="6">
    <source>
        <dbReference type="ARBA" id="ARBA00022918"/>
    </source>
</evidence>
<dbReference type="PROSITE" id="PS50878">
    <property type="entry name" value="RT_POL"/>
    <property type="match status" value="1"/>
</dbReference>
<keyword evidence="12" id="KW-1185">Reference proteome</keyword>
<dbReference type="OrthoDB" id="9793236at2"/>
<accession>A0A1N6VWF5</accession>
<reference evidence="12" key="1">
    <citation type="submission" date="2017-01" db="EMBL/GenBank/DDBJ databases">
        <authorList>
            <person name="Varghese N."/>
            <person name="Submissions S."/>
        </authorList>
    </citation>
    <scope>NUCLEOTIDE SEQUENCE [LARGE SCALE GENOMIC DNA]</scope>
    <source>
        <strain evidence="12">ASpG1</strain>
    </source>
</reference>
<sequence>MSSTKAFEIPKALVWEAYLDVKRSSGGPGIDGESIEEFEVDLKNNLYKIWNRMSSGSYFPSAVRLVEIPKTDGGLRPLGIPTVADRIAQGVVKRYLEPIVEPEFHENSYGYRPGRSALDAIAQARERCWRDDWVLDLDISKFFDTLDHALVLRAVERFTTCKWVLLYIGRWLRADVQLSNGTVQTREKGTPQGGVISPLLANIFLHLGFDQWMKENYPNVHFERYADDIVVHCRSLKQLEWIRGKIETRLARCRLTLNTAKTRIVYCKDTRRKENWPCKSFDFLGYTFRPRSARDHCGEFFVSFSPAISRKAAKALRQKVRREWRLQTRTHLSLEELARRLNPVISGWMNYYGRFRRSELHSVLDHVNKALASWARRKFKRLQRRKTRAHAWLKGLARRSPHLFAHWRYQAWMTRAV</sequence>
<dbReference type="InterPro" id="IPR051083">
    <property type="entry name" value="GrpII_Intron_Splice-Mob/Def"/>
</dbReference>
<evidence type="ECO:0000256" key="3">
    <source>
        <dbReference type="ARBA" id="ARBA00022695"/>
    </source>
</evidence>
<evidence type="ECO:0000256" key="2">
    <source>
        <dbReference type="ARBA" id="ARBA00022679"/>
    </source>
</evidence>
<keyword evidence="2" id="KW-0808">Transferase</keyword>
<dbReference type="InterPro" id="IPR000477">
    <property type="entry name" value="RT_dom"/>
</dbReference>
<dbReference type="AlphaFoldDB" id="A0A1N6VWF5"/>
<dbReference type="GO" id="GO:0003723">
    <property type="term" value="F:RNA binding"/>
    <property type="evidence" value="ECO:0007669"/>
    <property type="project" value="InterPro"/>
</dbReference>
<evidence type="ECO:0000256" key="4">
    <source>
        <dbReference type="ARBA" id="ARBA00022723"/>
    </source>
</evidence>